<evidence type="ECO:0000313" key="2">
    <source>
        <dbReference type="EMBL" id="CAD9621679.1"/>
    </source>
</evidence>
<evidence type="ECO:0000256" key="1">
    <source>
        <dbReference type="SAM" id="SignalP"/>
    </source>
</evidence>
<feature type="chain" id="PRO_5031476668" description="PSI domain-containing protein" evidence="1">
    <location>
        <begin position="22"/>
        <end position="265"/>
    </location>
</feature>
<protein>
    <recommendedName>
        <fullName evidence="3">PSI domain-containing protein</fullName>
    </recommendedName>
</protein>
<accession>A0A7S2M1Q1</accession>
<reference evidence="2" key="1">
    <citation type="submission" date="2021-01" db="EMBL/GenBank/DDBJ databases">
        <authorList>
            <person name="Corre E."/>
            <person name="Pelletier E."/>
            <person name="Niang G."/>
            <person name="Scheremetjew M."/>
            <person name="Finn R."/>
            <person name="Kale V."/>
            <person name="Holt S."/>
            <person name="Cochrane G."/>
            <person name="Meng A."/>
            <person name="Brown T."/>
            <person name="Cohen L."/>
        </authorList>
    </citation>
    <scope>NUCLEOTIDE SEQUENCE</scope>
    <source>
        <strain evidence="2">SM1012Den-03</strain>
    </source>
</reference>
<keyword evidence="1" id="KW-0732">Signal</keyword>
<sequence>MLFSKSTLAIALAATATTVTAESLRGPVVQSTLDQLPSPDIHCNKKSHDSSNCSSVESSTGDNCVWCQVKENEGACLSQDDAGYVMDLFNLPCPEYAQLLEEGKKPVDTPDFMCMLASIGGEQACEQVTASDGSNCVWCTGTHAPSACLSTKDAKIADDKFGLSCPSVNEDVTVTTEEVEVSDQPNIDPGMIDTTCFMAAFNAENAEEACGTTEAQDGSQCVWCETQGDTMGACLHSKQAEIADGKYGLSCPSEKVATYVDTDRD</sequence>
<name>A0A7S2M1Q1_9STRA</name>
<proteinExistence type="predicted"/>
<evidence type="ECO:0008006" key="3">
    <source>
        <dbReference type="Google" id="ProtNLM"/>
    </source>
</evidence>
<dbReference type="EMBL" id="HBGZ01025756">
    <property type="protein sequence ID" value="CAD9621679.1"/>
    <property type="molecule type" value="Transcribed_RNA"/>
</dbReference>
<dbReference type="AlphaFoldDB" id="A0A7S2M1Q1"/>
<organism evidence="2">
    <name type="scientific">Skeletonema marinoi</name>
    <dbReference type="NCBI Taxonomy" id="267567"/>
    <lineage>
        <taxon>Eukaryota</taxon>
        <taxon>Sar</taxon>
        <taxon>Stramenopiles</taxon>
        <taxon>Ochrophyta</taxon>
        <taxon>Bacillariophyta</taxon>
        <taxon>Coscinodiscophyceae</taxon>
        <taxon>Thalassiosirophycidae</taxon>
        <taxon>Thalassiosirales</taxon>
        <taxon>Skeletonemataceae</taxon>
        <taxon>Skeletonema</taxon>
        <taxon>Skeletonema marinoi-dohrnii complex</taxon>
    </lineage>
</organism>
<feature type="signal peptide" evidence="1">
    <location>
        <begin position="1"/>
        <end position="21"/>
    </location>
</feature>
<gene>
    <name evidence="2" type="ORF">SMAR0320_LOCUS18314</name>
</gene>